<dbReference type="PANTHER" id="PTHR43179:SF7">
    <property type="entry name" value="RHAMNOSYLTRANSFERASE WBBL"/>
    <property type="match status" value="1"/>
</dbReference>
<dbReference type="InterPro" id="IPR029044">
    <property type="entry name" value="Nucleotide-diphossugar_trans"/>
</dbReference>
<dbReference type="SUPFAM" id="SSF53448">
    <property type="entry name" value="Nucleotide-diphospho-sugar transferases"/>
    <property type="match status" value="1"/>
</dbReference>
<protein>
    <submittedName>
        <fullName evidence="2">Glycosyltransferase family 2 protein</fullName>
    </submittedName>
</protein>
<dbReference type="Proteomes" id="UP001501411">
    <property type="component" value="Unassembled WGS sequence"/>
</dbReference>
<proteinExistence type="predicted"/>
<sequence>MISIITTIHNQLAMNRLFYKYITKYTDLPYELIIIDNNSTDGSAEFFEDKGVTVIKNPHNYSYPYTQNQGIKIAKGQYLAFLNNDLIVSKDWASRILAIMQQKQIEIASFASNDFLERQYFKNYIQRRWKYIKYSLRPIIGTGYLSLKLMNFLMYGNWERFTEKRYRKFGYQTLEGFSGPCIIMTEEAINKVGLWDERIQEADFDLYFRTKMRKLSNNDIQPVQTALGIYFHHYQRLTLKSKPRPFADAKNIIPLKDKWGKQINWLLKDIGSYT</sequence>
<evidence type="ECO:0000313" key="2">
    <source>
        <dbReference type="EMBL" id="GAA4781399.1"/>
    </source>
</evidence>
<dbReference type="Pfam" id="PF00535">
    <property type="entry name" value="Glycos_transf_2"/>
    <property type="match status" value="1"/>
</dbReference>
<organism evidence="2 3">
    <name type="scientific">Olivibacter ginsenosidimutans</name>
    <dbReference type="NCBI Taxonomy" id="1176537"/>
    <lineage>
        <taxon>Bacteria</taxon>
        <taxon>Pseudomonadati</taxon>
        <taxon>Bacteroidota</taxon>
        <taxon>Sphingobacteriia</taxon>
        <taxon>Sphingobacteriales</taxon>
        <taxon>Sphingobacteriaceae</taxon>
        <taxon>Olivibacter</taxon>
    </lineage>
</organism>
<comment type="caution">
    <text evidence="2">The sequence shown here is derived from an EMBL/GenBank/DDBJ whole genome shotgun (WGS) entry which is preliminary data.</text>
</comment>
<evidence type="ECO:0000313" key="3">
    <source>
        <dbReference type="Proteomes" id="UP001501411"/>
    </source>
</evidence>
<dbReference type="Gene3D" id="3.90.550.10">
    <property type="entry name" value="Spore Coat Polysaccharide Biosynthesis Protein SpsA, Chain A"/>
    <property type="match status" value="1"/>
</dbReference>
<gene>
    <name evidence="2" type="ORF">GCM10023231_06130</name>
</gene>
<name>A0ABP9AH63_9SPHI</name>
<accession>A0ABP9AH63</accession>
<reference evidence="3" key="1">
    <citation type="journal article" date="2019" name="Int. J. Syst. Evol. Microbiol.">
        <title>The Global Catalogue of Microorganisms (GCM) 10K type strain sequencing project: providing services to taxonomists for standard genome sequencing and annotation.</title>
        <authorList>
            <consortium name="The Broad Institute Genomics Platform"/>
            <consortium name="The Broad Institute Genome Sequencing Center for Infectious Disease"/>
            <person name="Wu L."/>
            <person name="Ma J."/>
        </authorList>
    </citation>
    <scope>NUCLEOTIDE SEQUENCE [LARGE SCALE GENOMIC DNA]</scope>
    <source>
        <strain evidence="3">JCM 18200</strain>
    </source>
</reference>
<keyword evidence="3" id="KW-1185">Reference proteome</keyword>
<dbReference type="EMBL" id="BAABIQ010000003">
    <property type="protein sequence ID" value="GAA4781399.1"/>
    <property type="molecule type" value="Genomic_DNA"/>
</dbReference>
<dbReference type="RefSeq" id="WP_345230227.1">
    <property type="nucleotide sequence ID" value="NZ_BAABIQ010000003.1"/>
</dbReference>
<feature type="domain" description="Glycosyltransferase 2-like" evidence="1">
    <location>
        <begin position="3"/>
        <end position="188"/>
    </location>
</feature>
<dbReference type="InterPro" id="IPR001173">
    <property type="entry name" value="Glyco_trans_2-like"/>
</dbReference>
<dbReference type="PANTHER" id="PTHR43179">
    <property type="entry name" value="RHAMNOSYLTRANSFERASE WBBL"/>
    <property type="match status" value="1"/>
</dbReference>
<evidence type="ECO:0000259" key="1">
    <source>
        <dbReference type="Pfam" id="PF00535"/>
    </source>
</evidence>